<sequence>MLGRKLYKTKLCLLYYRGHCARENCSFAHGEAELRRFGGPANGRRDYRSGDLRDELGRRYSPRRRFSPGRDGRGRPRFQSHKLVQHDRGYSASRSPVARR</sequence>
<accession>A0A843VND6</accession>
<dbReference type="EMBL" id="NMUH01002144">
    <property type="protein sequence ID" value="MQL98118.1"/>
    <property type="molecule type" value="Genomic_DNA"/>
</dbReference>
<evidence type="ECO:0000256" key="4">
    <source>
        <dbReference type="PROSITE-ProRule" id="PRU00723"/>
    </source>
</evidence>
<keyword evidence="8" id="KW-1185">Reference proteome</keyword>
<dbReference type="InterPro" id="IPR000571">
    <property type="entry name" value="Znf_CCCH"/>
</dbReference>
<dbReference type="OrthoDB" id="665283at2759"/>
<feature type="compositionally biased region" description="Basic and acidic residues" evidence="5">
    <location>
        <begin position="43"/>
        <end position="58"/>
    </location>
</feature>
<evidence type="ECO:0000256" key="1">
    <source>
        <dbReference type="ARBA" id="ARBA00022723"/>
    </source>
</evidence>
<organism evidence="7 8">
    <name type="scientific">Colocasia esculenta</name>
    <name type="common">Wild taro</name>
    <name type="synonym">Arum esculentum</name>
    <dbReference type="NCBI Taxonomy" id="4460"/>
    <lineage>
        <taxon>Eukaryota</taxon>
        <taxon>Viridiplantae</taxon>
        <taxon>Streptophyta</taxon>
        <taxon>Embryophyta</taxon>
        <taxon>Tracheophyta</taxon>
        <taxon>Spermatophyta</taxon>
        <taxon>Magnoliopsida</taxon>
        <taxon>Liliopsida</taxon>
        <taxon>Araceae</taxon>
        <taxon>Aroideae</taxon>
        <taxon>Colocasieae</taxon>
        <taxon>Colocasia</taxon>
    </lineage>
</organism>
<evidence type="ECO:0000256" key="3">
    <source>
        <dbReference type="ARBA" id="ARBA00022833"/>
    </source>
</evidence>
<evidence type="ECO:0000256" key="2">
    <source>
        <dbReference type="ARBA" id="ARBA00022771"/>
    </source>
</evidence>
<dbReference type="Proteomes" id="UP000652761">
    <property type="component" value="Unassembled WGS sequence"/>
</dbReference>
<proteinExistence type="predicted"/>
<dbReference type="GO" id="GO:0008270">
    <property type="term" value="F:zinc ion binding"/>
    <property type="evidence" value="ECO:0007669"/>
    <property type="project" value="UniProtKB-KW"/>
</dbReference>
<gene>
    <name evidence="7" type="ORF">Taro_030823</name>
</gene>
<dbReference type="PANTHER" id="PTHR38160:SF1">
    <property type="entry name" value="ZINC FINGER CCCH DOMAIN-CONTAINING PROTEIN 40"/>
    <property type="match status" value="1"/>
</dbReference>
<comment type="caution">
    <text evidence="7">The sequence shown here is derived from an EMBL/GenBank/DDBJ whole genome shotgun (WGS) entry which is preliminary data.</text>
</comment>
<evidence type="ECO:0000313" key="7">
    <source>
        <dbReference type="EMBL" id="MQL98118.1"/>
    </source>
</evidence>
<reference evidence="7" key="1">
    <citation type="submission" date="2017-07" db="EMBL/GenBank/DDBJ databases">
        <title>Taro Niue Genome Assembly and Annotation.</title>
        <authorList>
            <person name="Atibalentja N."/>
            <person name="Keating K."/>
            <person name="Fields C.J."/>
        </authorList>
    </citation>
    <scope>NUCLEOTIDE SEQUENCE</scope>
    <source>
        <strain evidence="7">Niue_2</strain>
        <tissue evidence="7">Leaf</tissue>
    </source>
</reference>
<keyword evidence="1 4" id="KW-0479">Metal-binding</keyword>
<dbReference type="InterPro" id="IPR036855">
    <property type="entry name" value="Znf_CCCH_sf"/>
</dbReference>
<name>A0A843VND6_COLES</name>
<dbReference type="InterPro" id="IPR045868">
    <property type="entry name" value="Znf_C3H13/40"/>
</dbReference>
<evidence type="ECO:0000313" key="8">
    <source>
        <dbReference type="Proteomes" id="UP000652761"/>
    </source>
</evidence>
<feature type="domain" description="C3H1-type" evidence="6">
    <location>
        <begin position="6"/>
        <end position="32"/>
    </location>
</feature>
<dbReference type="PROSITE" id="PS50103">
    <property type="entry name" value="ZF_C3H1"/>
    <property type="match status" value="1"/>
</dbReference>
<feature type="zinc finger region" description="C3H1-type" evidence="4">
    <location>
        <begin position="6"/>
        <end position="32"/>
    </location>
</feature>
<dbReference type="SUPFAM" id="SSF90229">
    <property type="entry name" value="CCCH zinc finger"/>
    <property type="match status" value="1"/>
</dbReference>
<dbReference type="PANTHER" id="PTHR38160">
    <property type="entry name" value="ZINC FINGER CCCH DOMAIN-CONTAINING PROTEIN 40"/>
    <property type="match status" value="1"/>
</dbReference>
<feature type="region of interest" description="Disordered" evidence="5">
    <location>
        <begin position="36"/>
        <end position="100"/>
    </location>
</feature>
<dbReference type="Gene3D" id="4.10.1000.10">
    <property type="entry name" value="Zinc finger, CCCH-type"/>
    <property type="match status" value="1"/>
</dbReference>
<keyword evidence="3 4" id="KW-0862">Zinc</keyword>
<evidence type="ECO:0000259" key="6">
    <source>
        <dbReference type="PROSITE" id="PS50103"/>
    </source>
</evidence>
<evidence type="ECO:0000256" key="5">
    <source>
        <dbReference type="SAM" id="MobiDB-lite"/>
    </source>
</evidence>
<protein>
    <recommendedName>
        <fullName evidence="6">C3H1-type domain-containing protein</fullName>
    </recommendedName>
</protein>
<dbReference type="AlphaFoldDB" id="A0A843VND6"/>
<keyword evidence="2 4" id="KW-0863">Zinc-finger</keyword>